<dbReference type="GO" id="GO:0016779">
    <property type="term" value="F:nucleotidyltransferase activity"/>
    <property type="evidence" value="ECO:0007669"/>
    <property type="project" value="UniProtKB-KW"/>
</dbReference>
<dbReference type="EMBL" id="JACHCF010000003">
    <property type="protein sequence ID" value="MBB5620595.1"/>
    <property type="molecule type" value="Genomic_DNA"/>
</dbReference>
<proteinExistence type="predicted"/>
<accession>A0A7W8YSC6</accession>
<evidence type="ECO:0000256" key="1">
    <source>
        <dbReference type="ARBA" id="ARBA00022679"/>
    </source>
</evidence>
<dbReference type="RefSeq" id="WP_183866605.1">
    <property type="nucleotide sequence ID" value="NZ_JACHCF010000003.1"/>
</dbReference>
<dbReference type="InterPro" id="IPR005835">
    <property type="entry name" value="NTP_transferase_dom"/>
</dbReference>
<feature type="domain" description="Nucleotidyl transferase" evidence="3">
    <location>
        <begin position="5"/>
        <end position="182"/>
    </location>
</feature>
<sequence length="236" mass="26941">MLYAIIAAGEGSRLSNEGYVGLKPMVRINGEMLIDRLMRIFINNDAEVIYIIINENSSELGEYLKNYKSAVPLKIITKSTDSSLHSFHELLEEFKDIEELCLTTTDSVFEKEEFQRYIEDFKANKNDDGLLAVTSFIDDESPLYINFDSNNVIKQITDHATQEKSFVSGGIYCLRKKALELVPVAINSGLHRMRNFQRLLIQNNLVVRAHSFNKIMDVDHVSDIEKAEHFLSGAER</sequence>
<evidence type="ECO:0000256" key="2">
    <source>
        <dbReference type="ARBA" id="ARBA00022695"/>
    </source>
</evidence>
<dbReference type="PANTHER" id="PTHR43584:SF8">
    <property type="entry name" value="N-ACETYLMURAMATE ALPHA-1-PHOSPHATE URIDYLYLTRANSFERASE"/>
    <property type="match status" value="1"/>
</dbReference>
<dbReference type="InterPro" id="IPR050065">
    <property type="entry name" value="GlmU-like"/>
</dbReference>
<name>A0A7W8YSC6_9SPHI</name>
<dbReference type="Proteomes" id="UP000537718">
    <property type="component" value="Unassembled WGS sequence"/>
</dbReference>
<keyword evidence="2" id="KW-0548">Nucleotidyltransferase</keyword>
<dbReference type="Gene3D" id="3.90.550.10">
    <property type="entry name" value="Spore Coat Polysaccharide Biosynthesis Protein SpsA, Chain A"/>
    <property type="match status" value="1"/>
</dbReference>
<evidence type="ECO:0000313" key="5">
    <source>
        <dbReference type="Proteomes" id="UP000537718"/>
    </source>
</evidence>
<dbReference type="InterPro" id="IPR029044">
    <property type="entry name" value="Nucleotide-diphossugar_trans"/>
</dbReference>
<dbReference type="AlphaFoldDB" id="A0A7W8YSC6"/>
<dbReference type="PANTHER" id="PTHR43584">
    <property type="entry name" value="NUCLEOTIDYL TRANSFERASE"/>
    <property type="match status" value="1"/>
</dbReference>
<evidence type="ECO:0000313" key="4">
    <source>
        <dbReference type="EMBL" id="MBB5620595.1"/>
    </source>
</evidence>
<organism evidence="4 5">
    <name type="scientific">Pedobacter cryoconitis</name>
    <dbReference type="NCBI Taxonomy" id="188932"/>
    <lineage>
        <taxon>Bacteria</taxon>
        <taxon>Pseudomonadati</taxon>
        <taxon>Bacteroidota</taxon>
        <taxon>Sphingobacteriia</taxon>
        <taxon>Sphingobacteriales</taxon>
        <taxon>Sphingobacteriaceae</taxon>
        <taxon>Pedobacter</taxon>
    </lineage>
</organism>
<dbReference type="SUPFAM" id="SSF53448">
    <property type="entry name" value="Nucleotide-diphospho-sugar transferases"/>
    <property type="match status" value="1"/>
</dbReference>
<comment type="caution">
    <text evidence="4">The sequence shown here is derived from an EMBL/GenBank/DDBJ whole genome shotgun (WGS) entry which is preliminary data.</text>
</comment>
<protein>
    <submittedName>
        <fullName evidence="4">NDP-sugar pyrophosphorylase family protein</fullName>
    </submittedName>
</protein>
<evidence type="ECO:0000259" key="3">
    <source>
        <dbReference type="Pfam" id="PF00483"/>
    </source>
</evidence>
<dbReference type="Pfam" id="PF00483">
    <property type="entry name" value="NTP_transferase"/>
    <property type="match status" value="1"/>
</dbReference>
<reference evidence="4 5" key="1">
    <citation type="submission" date="2020-08" db="EMBL/GenBank/DDBJ databases">
        <title>Genomic Encyclopedia of Type Strains, Phase IV (KMG-V): Genome sequencing to study the core and pangenomes of soil and plant-associated prokaryotes.</title>
        <authorList>
            <person name="Whitman W."/>
        </authorList>
    </citation>
    <scope>NUCLEOTIDE SEQUENCE [LARGE SCALE GENOMIC DNA]</scope>
    <source>
        <strain evidence="4 5">MP7CTX6</strain>
    </source>
</reference>
<gene>
    <name evidence="4" type="ORF">HDE69_001644</name>
</gene>
<keyword evidence="1" id="KW-0808">Transferase</keyword>